<feature type="transmembrane region" description="Helical" evidence="1">
    <location>
        <begin position="117"/>
        <end position="138"/>
    </location>
</feature>
<dbReference type="eggNOG" id="COG3279">
    <property type="taxonomic scope" value="Bacteria"/>
</dbReference>
<evidence type="ECO:0000313" key="3">
    <source>
        <dbReference type="EMBL" id="ADB38108.1"/>
    </source>
</evidence>
<evidence type="ECO:0000259" key="2">
    <source>
        <dbReference type="PROSITE" id="PS50930"/>
    </source>
</evidence>
<dbReference type="Proteomes" id="UP000002028">
    <property type="component" value="Chromosome"/>
</dbReference>
<dbReference type="PROSITE" id="PS50930">
    <property type="entry name" value="HTH_LYTTR"/>
    <property type="match status" value="1"/>
</dbReference>
<evidence type="ECO:0000313" key="4">
    <source>
        <dbReference type="Proteomes" id="UP000002028"/>
    </source>
</evidence>
<proteinExistence type="predicted"/>
<protein>
    <submittedName>
        <fullName evidence="3">Response regulator receiver protein</fullName>
    </submittedName>
</protein>
<keyword evidence="1" id="KW-1133">Transmembrane helix</keyword>
<gene>
    <name evidence="3" type="ordered locus">Slin_2067</name>
</gene>
<dbReference type="EMBL" id="CP001769">
    <property type="protein sequence ID" value="ADB38108.1"/>
    <property type="molecule type" value="Genomic_DNA"/>
</dbReference>
<accession>D2QCV3</accession>
<keyword evidence="1" id="KW-0472">Membrane</keyword>
<dbReference type="InterPro" id="IPR007492">
    <property type="entry name" value="LytTR_DNA-bd_dom"/>
</dbReference>
<dbReference type="KEGG" id="sli:Slin_2067"/>
<name>D2QCV3_SPILD</name>
<feature type="domain" description="HTH LytTR-type" evidence="2">
    <location>
        <begin position="205"/>
        <end position="312"/>
    </location>
</feature>
<reference evidence="3 4" key="1">
    <citation type="journal article" date="2010" name="Stand. Genomic Sci.">
        <title>Complete genome sequence of Spirosoma linguale type strain (1).</title>
        <authorList>
            <person name="Lail K."/>
            <person name="Sikorski J."/>
            <person name="Saunders E."/>
            <person name="Lapidus A."/>
            <person name="Glavina Del Rio T."/>
            <person name="Copeland A."/>
            <person name="Tice H."/>
            <person name="Cheng J.-F."/>
            <person name="Lucas S."/>
            <person name="Nolan M."/>
            <person name="Bruce D."/>
            <person name="Goodwin L."/>
            <person name="Pitluck S."/>
            <person name="Ivanova N."/>
            <person name="Mavromatis K."/>
            <person name="Ovchinnikova G."/>
            <person name="Pati A."/>
            <person name="Chen A."/>
            <person name="Palaniappan K."/>
            <person name="Land M."/>
            <person name="Hauser L."/>
            <person name="Chang Y.-J."/>
            <person name="Jeffries C.D."/>
            <person name="Chain P."/>
            <person name="Brettin T."/>
            <person name="Detter J.C."/>
            <person name="Schuetze A."/>
            <person name="Rohde M."/>
            <person name="Tindall B.J."/>
            <person name="Goeker M."/>
            <person name="Bristow J."/>
            <person name="Eisen J.A."/>
            <person name="Markowitz V."/>
            <person name="Hugenholtz P."/>
            <person name="Kyrpides N.C."/>
            <person name="Klenk H.-P."/>
            <person name="Chen F."/>
        </authorList>
    </citation>
    <scope>NUCLEOTIDE SEQUENCE [LARGE SCALE GENOMIC DNA]</scope>
    <source>
        <strain evidence="4">ATCC 33905 / DSM 74 / LMG 10896 / Claus 1</strain>
    </source>
</reference>
<dbReference type="GO" id="GO:0003677">
    <property type="term" value="F:DNA binding"/>
    <property type="evidence" value="ECO:0007669"/>
    <property type="project" value="InterPro"/>
</dbReference>
<dbReference type="Gene3D" id="2.40.50.1020">
    <property type="entry name" value="LytTr DNA-binding domain"/>
    <property type="match status" value="1"/>
</dbReference>
<evidence type="ECO:0000256" key="1">
    <source>
        <dbReference type="SAM" id="Phobius"/>
    </source>
</evidence>
<keyword evidence="1" id="KW-0812">Transmembrane</keyword>
<sequence length="320" mass="36327">MKTMNQPAPFSSRPFVYFCVRSARPLSALTTILSPVTDPPLDYPDRRFRLVGSLVVSYLVDTIARTESLIDRLGNAAFYIDLFGGFLMVAVVWEVIRAVVIRLDRRLDWFGQTTRRLGVQLVAGVAFPALLSFLLTLVYMQVMWQQNIFDAGWLDTEFYLVLLLIVFINVYYFTFWLYGRHKRTPAIQPVSSVQNTSSVSQPGPIQVVKGEKIRLLAPPTVAYAFLKDGYCYIKTFDADVFVTTFVLDDLSEKLSPADFFRANRQVIVNRVAIQSYRSIGNGKIDVQITPDFGEELIVSQKRAKAFREWIGGRSAKSTED</sequence>
<dbReference type="AlphaFoldDB" id="D2QCV3"/>
<dbReference type="HOGENOM" id="CLU_868518_0_0_10"/>
<dbReference type="Pfam" id="PF04397">
    <property type="entry name" value="LytTR"/>
    <property type="match status" value="1"/>
</dbReference>
<dbReference type="STRING" id="504472.Slin_2067"/>
<feature type="transmembrane region" description="Helical" evidence="1">
    <location>
        <begin position="158"/>
        <end position="178"/>
    </location>
</feature>
<feature type="transmembrane region" description="Helical" evidence="1">
    <location>
        <begin position="76"/>
        <end position="96"/>
    </location>
</feature>
<dbReference type="SMART" id="SM00850">
    <property type="entry name" value="LytTR"/>
    <property type="match status" value="1"/>
</dbReference>
<keyword evidence="4" id="KW-1185">Reference proteome</keyword>
<organism evidence="3 4">
    <name type="scientific">Spirosoma linguale (strain ATCC 33905 / DSM 74 / LMG 10896 / Claus 1)</name>
    <dbReference type="NCBI Taxonomy" id="504472"/>
    <lineage>
        <taxon>Bacteria</taxon>
        <taxon>Pseudomonadati</taxon>
        <taxon>Bacteroidota</taxon>
        <taxon>Cytophagia</taxon>
        <taxon>Cytophagales</taxon>
        <taxon>Cytophagaceae</taxon>
        <taxon>Spirosoma</taxon>
    </lineage>
</organism>